<dbReference type="GO" id="GO:0005524">
    <property type="term" value="F:ATP binding"/>
    <property type="evidence" value="ECO:0007669"/>
    <property type="project" value="UniProtKB-KW"/>
</dbReference>
<dbReference type="OrthoDB" id="1741334at2759"/>
<dbReference type="RefSeq" id="XP_014155695.1">
    <property type="nucleotide sequence ID" value="XM_014300220.1"/>
</dbReference>
<dbReference type="STRING" id="667725.A0A0L0G0Q9"/>
<keyword evidence="3" id="KW-0067">ATP-binding</keyword>
<dbReference type="SUPFAM" id="SSF52540">
    <property type="entry name" value="P-loop containing nucleoside triphosphate hydrolases"/>
    <property type="match status" value="1"/>
</dbReference>
<keyword evidence="1" id="KW-0479">Metal-binding</keyword>
<keyword evidence="2" id="KW-0547">Nucleotide-binding</keyword>
<evidence type="ECO:0000256" key="4">
    <source>
        <dbReference type="ARBA" id="ARBA00023004"/>
    </source>
</evidence>
<sequence length="135" mass="14894">MPQDSPVISPTRTFQPHTWWHVLLYSSLEVALADVRKEIAFCRKVGVPIIGVIENMSGFVCPGCKTESQIFPATTGGAALMSEKLDCPFLGRVSLDPRVGQCCDEGKPFIETYPDTIVAKQYLDIVEQLKAFCAQ</sequence>
<dbReference type="GO" id="GO:0005829">
    <property type="term" value="C:cytosol"/>
    <property type="evidence" value="ECO:0007669"/>
    <property type="project" value="TreeGrafter"/>
</dbReference>
<name>A0A0L0G0Q9_9EUKA</name>
<evidence type="ECO:0000313" key="7">
    <source>
        <dbReference type="Proteomes" id="UP000054560"/>
    </source>
</evidence>
<dbReference type="InterPro" id="IPR027417">
    <property type="entry name" value="P-loop_NTPase"/>
</dbReference>
<evidence type="ECO:0000256" key="2">
    <source>
        <dbReference type="ARBA" id="ARBA00022741"/>
    </source>
</evidence>
<organism evidence="6 7">
    <name type="scientific">Sphaeroforma arctica JP610</name>
    <dbReference type="NCBI Taxonomy" id="667725"/>
    <lineage>
        <taxon>Eukaryota</taxon>
        <taxon>Ichthyosporea</taxon>
        <taxon>Ichthyophonida</taxon>
        <taxon>Sphaeroforma</taxon>
    </lineage>
</organism>
<keyword evidence="4" id="KW-0408">Iron</keyword>
<dbReference type="Proteomes" id="UP000054560">
    <property type="component" value="Unassembled WGS sequence"/>
</dbReference>
<proteinExistence type="predicted"/>
<dbReference type="GO" id="GO:0016226">
    <property type="term" value="P:iron-sulfur cluster assembly"/>
    <property type="evidence" value="ECO:0007669"/>
    <property type="project" value="InterPro"/>
</dbReference>
<dbReference type="GO" id="GO:0046872">
    <property type="term" value="F:metal ion binding"/>
    <property type="evidence" value="ECO:0007669"/>
    <property type="project" value="UniProtKB-KW"/>
</dbReference>
<dbReference type="InterPro" id="IPR019591">
    <property type="entry name" value="Mrp/NBP35_ATP-bd"/>
</dbReference>
<dbReference type="eggNOG" id="KOG3022">
    <property type="taxonomic scope" value="Eukaryota"/>
</dbReference>
<dbReference type="GO" id="GO:0140663">
    <property type="term" value="F:ATP-dependent FeS chaperone activity"/>
    <property type="evidence" value="ECO:0007669"/>
    <property type="project" value="InterPro"/>
</dbReference>
<dbReference type="PANTHER" id="PTHR23264">
    <property type="entry name" value="NUCLEOTIDE-BINDING PROTEIN NBP35 YEAST -RELATED"/>
    <property type="match status" value="1"/>
</dbReference>
<gene>
    <name evidence="6" type="ORF">SARC_05898</name>
</gene>
<dbReference type="Pfam" id="PF10609">
    <property type="entry name" value="ParA"/>
    <property type="match status" value="1"/>
</dbReference>
<protein>
    <submittedName>
        <fullName evidence="6">Uncharacterized protein</fullName>
    </submittedName>
</protein>
<accession>A0A0L0G0Q9</accession>
<dbReference type="Gene3D" id="3.40.50.300">
    <property type="entry name" value="P-loop containing nucleotide triphosphate hydrolases"/>
    <property type="match status" value="1"/>
</dbReference>
<evidence type="ECO:0000256" key="3">
    <source>
        <dbReference type="ARBA" id="ARBA00022840"/>
    </source>
</evidence>
<evidence type="ECO:0000313" key="6">
    <source>
        <dbReference type="EMBL" id="KNC81793.1"/>
    </source>
</evidence>
<keyword evidence="7" id="KW-1185">Reference proteome</keyword>
<dbReference type="PANTHER" id="PTHR23264:SF35">
    <property type="entry name" value="CYTOSOLIC FE-S CLUSTER ASSEMBLY FACTOR NUBP1"/>
    <property type="match status" value="1"/>
</dbReference>
<evidence type="ECO:0000256" key="1">
    <source>
        <dbReference type="ARBA" id="ARBA00022723"/>
    </source>
</evidence>
<dbReference type="GO" id="GO:0051536">
    <property type="term" value="F:iron-sulfur cluster binding"/>
    <property type="evidence" value="ECO:0007669"/>
    <property type="project" value="UniProtKB-KW"/>
</dbReference>
<evidence type="ECO:0000256" key="5">
    <source>
        <dbReference type="ARBA" id="ARBA00023014"/>
    </source>
</evidence>
<dbReference type="AlphaFoldDB" id="A0A0L0G0Q9"/>
<reference evidence="6 7" key="1">
    <citation type="submission" date="2011-02" db="EMBL/GenBank/DDBJ databases">
        <title>The Genome Sequence of Sphaeroforma arctica JP610.</title>
        <authorList>
            <consortium name="The Broad Institute Genome Sequencing Platform"/>
            <person name="Russ C."/>
            <person name="Cuomo C."/>
            <person name="Young S.K."/>
            <person name="Zeng Q."/>
            <person name="Gargeya S."/>
            <person name="Alvarado L."/>
            <person name="Berlin A."/>
            <person name="Chapman S.B."/>
            <person name="Chen Z."/>
            <person name="Freedman E."/>
            <person name="Gellesch M."/>
            <person name="Goldberg J."/>
            <person name="Griggs A."/>
            <person name="Gujja S."/>
            <person name="Heilman E."/>
            <person name="Heiman D."/>
            <person name="Howarth C."/>
            <person name="Mehta T."/>
            <person name="Neiman D."/>
            <person name="Pearson M."/>
            <person name="Roberts A."/>
            <person name="Saif S."/>
            <person name="Shea T."/>
            <person name="Shenoy N."/>
            <person name="Sisk P."/>
            <person name="Stolte C."/>
            <person name="Sykes S."/>
            <person name="White J."/>
            <person name="Yandava C."/>
            <person name="Burger G."/>
            <person name="Gray M.W."/>
            <person name="Holland P.W.H."/>
            <person name="King N."/>
            <person name="Lang F.B.F."/>
            <person name="Roger A.J."/>
            <person name="Ruiz-Trillo I."/>
            <person name="Haas B."/>
            <person name="Nusbaum C."/>
            <person name="Birren B."/>
        </authorList>
    </citation>
    <scope>NUCLEOTIDE SEQUENCE [LARGE SCALE GENOMIC DNA]</scope>
    <source>
        <strain evidence="6 7">JP610</strain>
    </source>
</reference>
<keyword evidence="5" id="KW-0411">Iron-sulfur</keyword>
<dbReference type="EMBL" id="KQ241996">
    <property type="protein sequence ID" value="KNC81793.1"/>
    <property type="molecule type" value="Genomic_DNA"/>
</dbReference>
<dbReference type="GeneID" id="25906402"/>
<dbReference type="InterPro" id="IPR033756">
    <property type="entry name" value="YlxH/NBP35"/>
</dbReference>